<evidence type="ECO:0000313" key="1">
    <source>
        <dbReference type="EMBL" id="SEH73123.1"/>
    </source>
</evidence>
<evidence type="ECO:0000313" key="2">
    <source>
        <dbReference type="Proteomes" id="UP000198555"/>
    </source>
</evidence>
<dbReference type="AlphaFoldDB" id="A0A1H6KD31"/>
<organism evidence="1 2">
    <name type="scientific">Epilithonimonas hominis</name>
    <dbReference type="NCBI Taxonomy" id="420404"/>
    <lineage>
        <taxon>Bacteria</taxon>
        <taxon>Pseudomonadati</taxon>
        <taxon>Bacteroidota</taxon>
        <taxon>Flavobacteriia</taxon>
        <taxon>Flavobacteriales</taxon>
        <taxon>Weeksellaceae</taxon>
        <taxon>Chryseobacterium group</taxon>
        <taxon>Epilithonimonas</taxon>
    </lineage>
</organism>
<keyword evidence="2" id="KW-1185">Reference proteome</keyword>
<gene>
    <name evidence="1" type="ORF">SAMN05421793_1244</name>
</gene>
<reference evidence="2" key="1">
    <citation type="submission" date="2016-10" db="EMBL/GenBank/DDBJ databases">
        <authorList>
            <person name="Varghese N."/>
            <person name="Submissions S."/>
        </authorList>
    </citation>
    <scope>NUCLEOTIDE SEQUENCE [LARGE SCALE GENOMIC DNA]</scope>
    <source>
        <strain evidence="2">DSM 19326</strain>
    </source>
</reference>
<name>A0A1H6KD31_9FLAO</name>
<proteinExistence type="predicted"/>
<accession>A0A1H6KD31</accession>
<sequence>MGKINPKGQLSDSIGRFVFVNIGDMTVVRGKPSRIKQTAAKEKSANCFGNISHLDKLYRKSLLRHVPITTDKTYAYRHRTHFNRMAVRNTDPKITNTTVHWDLPKMMVGFEFNKNTEWQSICHFFPEFILDTTQRLSISIPELPLKRDFRPVAKSDRINLTLYVIAVDMNSLSYPSVQVFAEFTTEISSHMSSPATIWTTESLPPDQMIFVIGICKMNFTKPIKITKVIQRHPTIYGQNNGIMK</sequence>
<dbReference type="Proteomes" id="UP000198555">
    <property type="component" value="Unassembled WGS sequence"/>
</dbReference>
<dbReference type="EMBL" id="FNWX01000024">
    <property type="protein sequence ID" value="SEH73123.1"/>
    <property type="molecule type" value="Genomic_DNA"/>
</dbReference>
<protein>
    <submittedName>
        <fullName evidence="1">Uncharacterized protein</fullName>
    </submittedName>
</protein>
<dbReference type="RefSeq" id="WP_089770249.1">
    <property type="nucleotide sequence ID" value="NZ_FNWX01000024.1"/>
</dbReference>